<reference evidence="10 11" key="1">
    <citation type="submission" date="2021-09" db="EMBL/GenBank/DDBJ databases">
        <title>Genomic insights and catalytic innovation underlie evolution of tropane alkaloids biosynthesis.</title>
        <authorList>
            <person name="Wang Y.-J."/>
            <person name="Tian T."/>
            <person name="Huang J.-P."/>
            <person name="Huang S.-X."/>
        </authorList>
    </citation>
    <scope>NUCLEOTIDE SEQUENCE [LARGE SCALE GENOMIC DNA]</scope>
    <source>
        <strain evidence="10">KIB-2018</strain>
        <tissue evidence="10">Leaf</tissue>
    </source>
</reference>
<protein>
    <submittedName>
        <fullName evidence="10">Uncharacterized protein</fullName>
    </submittedName>
</protein>
<dbReference type="InterPro" id="IPR003340">
    <property type="entry name" value="B3_DNA-bd"/>
</dbReference>
<evidence type="ECO:0000256" key="7">
    <source>
        <dbReference type="ARBA" id="ARBA00023242"/>
    </source>
</evidence>
<dbReference type="PROSITE" id="PS51032">
    <property type="entry name" value="AP2_ERF"/>
    <property type="match status" value="1"/>
</dbReference>
<evidence type="ECO:0000256" key="6">
    <source>
        <dbReference type="ARBA" id="ARBA00023163"/>
    </source>
</evidence>
<evidence type="ECO:0000256" key="1">
    <source>
        <dbReference type="ARBA" id="ARBA00004123"/>
    </source>
</evidence>
<dbReference type="SMART" id="SM00380">
    <property type="entry name" value="AP2"/>
    <property type="match status" value="1"/>
</dbReference>
<keyword evidence="3" id="KW-0936">Ethylene signaling pathway</keyword>
<dbReference type="InterPro" id="IPR044800">
    <property type="entry name" value="LEC2-like"/>
</dbReference>
<keyword evidence="7" id="KW-0539">Nucleus</keyword>
<dbReference type="SMART" id="SM01019">
    <property type="entry name" value="B3"/>
    <property type="match status" value="1"/>
</dbReference>
<dbReference type="PROSITE" id="PS50863">
    <property type="entry name" value="B3"/>
    <property type="match status" value="1"/>
</dbReference>
<dbReference type="InterPro" id="IPR036955">
    <property type="entry name" value="AP2/ERF_dom_sf"/>
</dbReference>
<comment type="caution">
    <text evidence="10">The sequence shown here is derived from an EMBL/GenBank/DDBJ whole genome shotgun (WGS) entry which is preliminary data.</text>
</comment>
<keyword evidence="6" id="KW-0804">Transcription</keyword>
<evidence type="ECO:0000256" key="3">
    <source>
        <dbReference type="ARBA" id="ARBA00022745"/>
    </source>
</evidence>
<evidence type="ECO:0000313" key="11">
    <source>
        <dbReference type="Proteomes" id="UP001159364"/>
    </source>
</evidence>
<dbReference type="CDD" id="cd10017">
    <property type="entry name" value="B3_DNA"/>
    <property type="match status" value="1"/>
</dbReference>
<dbReference type="Proteomes" id="UP001159364">
    <property type="component" value="Linkage Group LG07"/>
</dbReference>
<feature type="domain" description="TF-B3" evidence="8">
    <location>
        <begin position="174"/>
        <end position="288"/>
    </location>
</feature>
<dbReference type="InterPro" id="IPR015300">
    <property type="entry name" value="DNA-bd_pseudobarrel_sf"/>
</dbReference>
<organism evidence="10 11">
    <name type="scientific">Erythroxylum novogranatense</name>
    <dbReference type="NCBI Taxonomy" id="1862640"/>
    <lineage>
        <taxon>Eukaryota</taxon>
        <taxon>Viridiplantae</taxon>
        <taxon>Streptophyta</taxon>
        <taxon>Embryophyta</taxon>
        <taxon>Tracheophyta</taxon>
        <taxon>Spermatophyta</taxon>
        <taxon>Magnoliopsida</taxon>
        <taxon>eudicotyledons</taxon>
        <taxon>Gunneridae</taxon>
        <taxon>Pentapetalae</taxon>
        <taxon>rosids</taxon>
        <taxon>fabids</taxon>
        <taxon>Malpighiales</taxon>
        <taxon>Erythroxylaceae</taxon>
        <taxon>Erythroxylum</taxon>
    </lineage>
</organism>
<dbReference type="AlphaFoldDB" id="A0AAV8T1D1"/>
<dbReference type="InterPro" id="IPR001471">
    <property type="entry name" value="AP2/ERF_dom"/>
</dbReference>
<gene>
    <name evidence="10" type="ORF">K2173_010939</name>
</gene>
<dbReference type="FunFam" id="3.30.730.10:FF:000008">
    <property type="entry name" value="AP2 domain-containing protein RAP2.8"/>
    <property type="match status" value="1"/>
</dbReference>
<dbReference type="SUPFAM" id="SSF101936">
    <property type="entry name" value="DNA-binding pseudobarrel domain"/>
    <property type="match status" value="1"/>
</dbReference>
<sequence>MEEVSSSNMISNVSKVNFAAEVSDENDSNYGFRASKRPRLDNDNANVAKFKGVVPQQNGNWGAQIYANHHRVWLGTFKSEKEAAMAYDSASIKLRGGDSYRNLPWTDRNIREPNFQNHYTTEAILSMIKDGSYQSKFADFLRLQSKREEDHNCGSSSQERVIGDHGRFSCVQLFQKELTPSDVGKLNRLVIPKKFAVKYFPFISEVVEDDRINEAIDDLELVFYDRLMKVWKFRYCYWRSSQSFVFTRGWNRYVKEKKLKEKDIVSFYTCVFQDSTHESQHFSMIDITPSTDQAHNPGEVDQMEKMQKELGLSLGQCMRTRLQKEETPLKQYNVVQELESKTNMEETGLKLFGVRIK</sequence>
<dbReference type="InterPro" id="IPR016177">
    <property type="entry name" value="DNA-bd_dom_sf"/>
</dbReference>
<evidence type="ECO:0000256" key="5">
    <source>
        <dbReference type="ARBA" id="ARBA00023125"/>
    </source>
</evidence>
<evidence type="ECO:0000256" key="4">
    <source>
        <dbReference type="ARBA" id="ARBA00023015"/>
    </source>
</evidence>
<name>A0AAV8T1D1_9ROSI</name>
<dbReference type="CDD" id="cd00018">
    <property type="entry name" value="AP2"/>
    <property type="match status" value="1"/>
</dbReference>
<accession>A0AAV8T1D1</accession>
<dbReference type="Gene3D" id="2.40.330.10">
    <property type="entry name" value="DNA-binding pseudobarrel domain"/>
    <property type="match status" value="1"/>
</dbReference>
<dbReference type="Gene3D" id="3.30.730.10">
    <property type="entry name" value="AP2/ERF domain"/>
    <property type="match status" value="1"/>
</dbReference>
<keyword evidence="11" id="KW-1185">Reference proteome</keyword>
<dbReference type="EMBL" id="JAIWQS010000007">
    <property type="protein sequence ID" value="KAJ8760083.1"/>
    <property type="molecule type" value="Genomic_DNA"/>
</dbReference>
<keyword evidence="5" id="KW-0238">DNA-binding</keyword>
<evidence type="ECO:0000259" key="8">
    <source>
        <dbReference type="PROSITE" id="PS50863"/>
    </source>
</evidence>
<dbReference type="Pfam" id="PF02362">
    <property type="entry name" value="B3"/>
    <property type="match status" value="1"/>
</dbReference>
<dbReference type="PANTHER" id="PTHR31140:SF80">
    <property type="entry name" value="AP2_ERF AND B3 DOMAIN TRANSCRIPTION FACTOR"/>
    <property type="match status" value="1"/>
</dbReference>
<comment type="subcellular location">
    <subcellularLocation>
        <location evidence="1">Nucleus</location>
    </subcellularLocation>
</comment>
<evidence type="ECO:0000256" key="2">
    <source>
        <dbReference type="ARBA" id="ARBA00009089"/>
    </source>
</evidence>
<dbReference type="GO" id="GO:0009873">
    <property type="term" value="P:ethylene-activated signaling pathway"/>
    <property type="evidence" value="ECO:0007669"/>
    <property type="project" value="UniProtKB-KW"/>
</dbReference>
<evidence type="ECO:0000259" key="9">
    <source>
        <dbReference type="PROSITE" id="PS51032"/>
    </source>
</evidence>
<dbReference type="PANTHER" id="PTHR31140">
    <property type="entry name" value="B3 DOMAIN-CONTAINING TRANSCRIPTION FACTOR ABI3"/>
    <property type="match status" value="1"/>
</dbReference>
<evidence type="ECO:0000313" key="10">
    <source>
        <dbReference type="EMBL" id="KAJ8760083.1"/>
    </source>
</evidence>
<dbReference type="GO" id="GO:0003677">
    <property type="term" value="F:DNA binding"/>
    <property type="evidence" value="ECO:0007669"/>
    <property type="project" value="UniProtKB-KW"/>
</dbReference>
<keyword evidence="4" id="KW-0805">Transcription regulation</keyword>
<dbReference type="GO" id="GO:0005634">
    <property type="term" value="C:nucleus"/>
    <property type="evidence" value="ECO:0007669"/>
    <property type="project" value="UniProtKB-SubCell"/>
</dbReference>
<feature type="domain" description="AP2/ERF" evidence="9">
    <location>
        <begin position="49"/>
        <end position="104"/>
    </location>
</feature>
<dbReference type="SUPFAM" id="SSF54171">
    <property type="entry name" value="DNA-binding domain"/>
    <property type="match status" value="1"/>
</dbReference>
<proteinExistence type="inferred from homology"/>
<dbReference type="GO" id="GO:0003700">
    <property type="term" value="F:DNA-binding transcription factor activity"/>
    <property type="evidence" value="ECO:0007669"/>
    <property type="project" value="InterPro"/>
</dbReference>
<comment type="similarity">
    <text evidence="2">Belongs to the AP2/ERF transcription factor family. RAV subfamily.</text>
</comment>